<reference evidence="1" key="2">
    <citation type="submission" date="2014-05" db="EMBL/GenBank/DDBJ databases">
        <title>Genome sequencing of Bartonella spp. isolated from human blood.</title>
        <authorList>
            <person name="Raoult D."/>
        </authorList>
    </citation>
    <scope>NUCLEOTIDE SEQUENCE</scope>
    <source>
        <strain evidence="1">MVT06</strain>
    </source>
</reference>
<gene>
    <name evidence="1" type="ORF">BN1046_00006</name>
</gene>
<organism evidence="1">
    <name type="scientific">Bartonella schoenbuchensis</name>
    <dbReference type="NCBI Taxonomy" id="165694"/>
    <lineage>
        <taxon>Bacteria</taxon>
        <taxon>Pseudomonadati</taxon>
        <taxon>Pseudomonadota</taxon>
        <taxon>Alphaproteobacteria</taxon>
        <taxon>Hyphomicrobiales</taxon>
        <taxon>Bartonellaceae</taxon>
        <taxon>Bartonella</taxon>
    </lineage>
</organism>
<name>A0A024LPK2_9HYPH</name>
<evidence type="ECO:0000313" key="1">
    <source>
        <dbReference type="EMBL" id="CDP79118.1"/>
    </source>
</evidence>
<sequence>MMCCGIHAVILREMLYHFTEVTVGVWLKLRKKQGLVLIMIL</sequence>
<protein>
    <submittedName>
        <fullName evidence="1">Uncharacterized protein</fullName>
    </submittedName>
</protein>
<reference evidence="1" key="1">
    <citation type="submission" date="2013-11" db="EMBL/GenBank/DDBJ databases">
        <authorList>
            <person name="GENOMES U."/>
        </authorList>
    </citation>
    <scope>NUCLEOTIDE SEQUENCE</scope>
    <source>
        <strain evidence="1">MVT06</strain>
    </source>
</reference>
<dbReference type="AlphaFoldDB" id="A0A024LPK2"/>
<proteinExistence type="predicted"/>
<accession>A0A024LPK2</accession>
<dbReference type="EMBL" id="HG977193">
    <property type="protein sequence ID" value="CDP79118.1"/>
    <property type="molecule type" value="Genomic_DNA"/>
</dbReference>